<name>A0A7W9KR82_9PSEU</name>
<dbReference type="AlphaFoldDB" id="A0A7W9KR82"/>
<comment type="caution">
    <text evidence="2">The sequence shown here is derived from an EMBL/GenBank/DDBJ whole genome shotgun (WGS) entry which is preliminary data.</text>
</comment>
<feature type="transmembrane region" description="Helical" evidence="1">
    <location>
        <begin position="107"/>
        <end position="126"/>
    </location>
</feature>
<evidence type="ECO:0000313" key="2">
    <source>
        <dbReference type="EMBL" id="MBB5897240.1"/>
    </source>
</evidence>
<gene>
    <name evidence="2" type="ORF">BJ998_008499</name>
</gene>
<keyword evidence="1" id="KW-1133">Transmembrane helix</keyword>
<dbReference type="EMBL" id="JACHIR010000002">
    <property type="protein sequence ID" value="MBB5897240.1"/>
    <property type="molecule type" value="Genomic_DNA"/>
</dbReference>
<protein>
    <submittedName>
        <fullName evidence="2">TRAP-type C4-dicarboxylate transport system permease small subunit</fullName>
    </submittedName>
</protein>
<dbReference type="Pfam" id="PF14325">
    <property type="entry name" value="DUF4383"/>
    <property type="match status" value="1"/>
</dbReference>
<keyword evidence="3" id="KW-1185">Reference proteome</keyword>
<organism evidence="2 3">
    <name type="scientific">Kutzneria kofuensis</name>
    <dbReference type="NCBI Taxonomy" id="103725"/>
    <lineage>
        <taxon>Bacteria</taxon>
        <taxon>Bacillati</taxon>
        <taxon>Actinomycetota</taxon>
        <taxon>Actinomycetes</taxon>
        <taxon>Pseudonocardiales</taxon>
        <taxon>Pseudonocardiaceae</taxon>
        <taxon>Kutzneria</taxon>
    </lineage>
</organism>
<dbReference type="RefSeq" id="WP_184869688.1">
    <property type="nucleotide sequence ID" value="NZ_BAAAWY010000071.1"/>
</dbReference>
<feature type="transmembrane region" description="Helical" evidence="1">
    <location>
        <begin position="46"/>
        <end position="63"/>
    </location>
</feature>
<accession>A0A7W9KR82</accession>
<keyword evidence="1" id="KW-0812">Transmembrane</keyword>
<reference evidence="2 3" key="1">
    <citation type="submission" date="2020-08" db="EMBL/GenBank/DDBJ databases">
        <title>Sequencing the genomes of 1000 actinobacteria strains.</title>
        <authorList>
            <person name="Klenk H.-P."/>
        </authorList>
    </citation>
    <scope>NUCLEOTIDE SEQUENCE [LARGE SCALE GENOMIC DNA]</scope>
    <source>
        <strain evidence="2 3">DSM 43851</strain>
    </source>
</reference>
<evidence type="ECO:0000256" key="1">
    <source>
        <dbReference type="SAM" id="Phobius"/>
    </source>
</evidence>
<evidence type="ECO:0000313" key="3">
    <source>
        <dbReference type="Proteomes" id="UP000585638"/>
    </source>
</evidence>
<proteinExistence type="predicted"/>
<feature type="transmembrane region" description="Helical" evidence="1">
    <location>
        <begin position="68"/>
        <end position="87"/>
    </location>
</feature>
<sequence length="135" mass="14391">MSETRVRRRVDVGRAILVAEGILLLLLGLAALMTGNGTVVGFQVNQPHGIALAVTGFVALVVAATRRLVLPFAVLQFLVYGAAYLYGSNIQGQHTGDMWQFNQADSWLHLGLAVVALVIGFAVAAARGARQRHAK</sequence>
<feature type="transmembrane region" description="Helical" evidence="1">
    <location>
        <begin position="12"/>
        <end position="34"/>
    </location>
</feature>
<dbReference type="Proteomes" id="UP000585638">
    <property type="component" value="Unassembled WGS sequence"/>
</dbReference>
<keyword evidence="1" id="KW-0472">Membrane</keyword>